<dbReference type="Gene3D" id="3.90.1150.10">
    <property type="entry name" value="Aspartate Aminotransferase, domain 1"/>
    <property type="match status" value="1"/>
</dbReference>
<dbReference type="InterPro" id="IPR004838">
    <property type="entry name" value="NHTrfase_class1_PyrdxlP-BS"/>
</dbReference>
<evidence type="ECO:0000313" key="9">
    <source>
        <dbReference type="Proteomes" id="UP000002019"/>
    </source>
</evidence>
<dbReference type="GO" id="GO:0030170">
    <property type="term" value="F:pyridoxal phosphate binding"/>
    <property type="evidence" value="ECO:0007669"/>
    <property type="project" value="InterPro"/>
</dbReference>
<dbReference type="STRING" id="459349.CLOAM1245"/>
<dbReference type="CDD" id="cd00609">
    <property type="entry name" value="AAT_like"/>
    <property type="match status" value="1"/>
</dbReference>
<proteinExistence type="inferred from homology"/>
<comment type="cofactor">
    <cofactor evidence="1 6">
        <name>pyridoxal 5'-phosphate</name>
        <dbReference type="ChEBI" id="CHEBI:597326"/>
    </cofactor>
</comment>
<evidence type="ECO:0000256" key="6">
    <source>
        <dbReference type="RuleBase" id="RU000481"/>
    </source>
</evidence>
<dbReference type="RefSeq" id="WP_015424963.1">
    <property type="nucleotide sequence ID" value="NC_020449.1"/>
</dbReference>
<keyword evidence="4 6" id="KW-0808">Transferase</keyword>
<dbReference type="InterPro" id="IPR015424">
    <property type="entry name" value="PyrdxlP-dep_Trfase"/>
</dbReference>
<dbReference type="GO" id="GO:0008483">
    <property type="term" value="F:transaminase activity"/>
    <property type="evidence" value="ECO:0007669"/>
    <property type="project" value="UniProtKB-KW"/>
</dbReference>
<dbReference type="PANTHER" id="PTHR46383">
    <property type="entry name" value="ASPARTATE AMINOTRANSFERASE"/>
    <property type="match status" value="1"/>
</dbReference>
<dbReference type="NCBIfam" id="NF005744">
    <property type="entry name" value="PRK07568.1"/>
    <property type="match status" value="1"/>
</dbReference>
<dbReference type="eggNOG" id="COG0436">
    <property type="taxonomic scope" value="Bacteria"/>
</dbReference>
<evidence type="ECO:0000256" key="1">
    <source>
        <dbReference type="ARBA" id="ARBA00001933"/>
    </source>
</evidence>
<evidence type="ECO:0000256" key="5">
    <source>
        <dbReference type="ARBA" id="ARBA00022898"/>
    </source>
</evidence>
<dbReference type="PRINTS" id="PR00753">
    <property type="entry name" value="ACCSYNTHASE"/>
</dbReference>
<dbReference type="Proteomes" id="UP000002019">
    <property type="component" value="Chromosome"/>
</dbReference>
<keyword evidence="3 6" id="KW-0032">Aminotransferase</keyword>
<evidence type="ECO:0000259" key="7">
    <source>
        <dbReference type="Pfam" id="PF00155"/>
    </source>
</evidence>
<dbReference type="EMBL" id="CU466930">
    <property type="protein sequence ID" value="CAO81105.1"/>
    <property type="molecule type" value="Genomic_DNA"/>
</dbReference>
<reference evidence="8 9" key="1">
    <citation type="journal article" date="2008" name="J. Bacteriol.">
        <title>'Candidatus Cloacamonas acidaminovorans': genome sequence reconstruction provides a first glimpse of a new bacterial division.</title>
        <authorList>
            <person name="Pelletier E."/>
            <person name="Kreimeyer A."/>
            <person name="Bocs S."/>
            <person name="Rouy Z."/>
            <person name="Gyapay G."/>
            <person name="Chouari R."/>
            <person name="Riviere D."/>
            <person name="Ganesan A."/>
            <person name="Daegelen P."/>
            <person name="Sghir A."/>
            <person name="Cohen G.N."/>
            <person name="Medigue C."/>
            <person name="Weissenbach J."/>
            <person name="Le Paslier D."/>
        </authorList>
    </citation>
    <scope>NUCLEOTIDE SEQUENCE [LARGE SCALE GENOMIC DNA]</scope>
    <source>
        <strain evidence="9">Evry</strain>
    </source>
</reference>
<dbReference type="InterPro" id="IPR050596">
    <property type="entry name" value="AspAT/PAT-like"/>
</dbReference>
<dbReference type="AlphaFoldDB" id="B0VIB7"/>
<dbReference type="HOGENOM" id="CLU_017584_4_3_0"/>
<evidence type="ECO:0000256" key="2">
    <source>
        <dbReference type="ARBA" id="ARBA00007441"/>
    </source>
</evidence>
<evidence type="ECO:0000256" key="4">
    <source>
        <dbReference type="ARBA" id="ARBA00022679"/>
    </source>
</evidence>
<comment type="similarity">
    <text evidence="2 6">Belongs to the class-I pyridoxal-phosphate-dependent aminotransferase family.</text>
</comment>
<dbReference type="InterPro" id="IPR015421">
    <property type="entry name" value="PyrdxlP-dep_Trfase_major"/>
</dbReference>
<feature type="domain" description="Aminotransferase class I/classII large" evidence="7">
    <location>
        <begin position="32"/>
        <end position="370"/>
    </location>
</feature>
<dbReference type="InterPro" id="IPR004839">
    <property type="entry name" value="Aminotransferase_I/II_large"/>
</dbReference>
<dbReference type="KEGG" id="caci:CLOAM1245"/>
<dbReference type="Gene3D" id="3.40.640.10">
    <property type="entry name" value="Type I PLP-dependent aspartate aminotransferase-like (Major domain)"/>
    <property type="match status" value="1"/>
</dbReference>
<keyword evidence="5" id="KW-0663">Pyridoxal phosphate</keyword>
<sequence length="403" mass="45027">MELSKRAREIQASPIRKLNPYANSAKKRGIKVYHLNIGQPDLPTPKEMLKAYHEFSDEVLEYGPSQGLDIYREGLVKYYGNLGIELKVDDIIVTTGGSEAITFAMMVVCEVGDEIIVPEPFYTNYNGFATMAGITLIPLTTYAENGFALPGNSVIEAKISPKTKAIMLCNPGNPTGTVYSREEIFRIADLAKRKGLYFISDEVYREFIYDGLSHTSVLEVPDFEENAILVDSVSKRYSACGARIGCIVSKNKEIMSSVLKFAQARLCPPTVDQLVANAGIYLPETYFEQLKVEYQSRRDLVLSELEKIPGVICKKPEGAFYVFAKLPIEDAEDFIIWMLKEFQIDNETVMAAPGDGFYATPGLGKNELRLAYILCKEDLKKAMYIFQNGLAEYQKLHIGKASS</sequence>
<dbReference type="InterPro" id="IPR015422">
    <property type="entry name" value="PyrdxlP-dep_Trfase_small"/>
</dbReference>
<organism evidence="8 9">
    <name type="scientific">Cloacimonas acidaminovorans (strain Evry)</name>
    <dbReference type="NCBI Taxonomy" id="459349"/>
    <lineage>
        <taxon>Bacteria</taxon>
        <taxon>Pseudomonadati</taxon>
        <taxon>Candidatus Cloacimonadota</taxon>
        <taxon>Candidatus Cloacimonadia</taxon>
        <taxon>Candidatus Cloacimonadales</taxon>
        <taxon>Candidatus Cloacimonadaceae</taxon>
        <taxon>Candidatus Cloacimonas</taxon>
    </lineage>
</organism>
<protein>
    <recommendedName>
        <fullName evidence="6">Aminotransferase</fullName>
        <ecNumber evidence="6">2.6.1.-</ecNumber>
    </recommendedName>
</protein>
<gene>
    <name evidence="8" type="ordered locus">CLOAM1245</name>
</gene>
<evidence type="ECO:0000256" key="3">
    <source>
        <dbReference type="ARBA" id="ARBA00022576"/>
    </source>
</evidence>
<evidence type="ECO:0000313" key="8">
    <source>
        <dbReference type="EMBL" id="CAO81105.1"/>
    </source>
</evidence>
<accession>B0VIB7</accession>
<name>B0VIB7_CLOAI</name>
<dbReference type="EC" id="2.6.1.-" evidence="6"/>
<dbReference type="SUPFAM" id="SSF53383">
    <property type="entry name" value="PLP-dependent transferases"/>
    <property type="match status" value="1"/>
</dbReference>
<dbReference type="OrthoDB" id="9802328at2"/>
<dbReference type="GO" id="GO:0006520">
    <property type="term" value="P:amino acid metabolic process"/>
    <property type="evidence" value="ECO:0007669"/>
    <property type="project" value="InterPro"/>
</dbReference>
<dbReference type="Pfam" id="PF00155">
    <property type="entry name" value="Aminotran_1_2"/>
    <property type="match status" value="1"/>
</dbReference>
<keyword evidence="9" id="KW-1185">Reference proteome</keyword>
<dbReference type="PROSITE" id="PS00105">
    <property type="entry name" value="AA_TRANSFER_CLASS_1"/>
    <property type="match status" value="1"/>
</dbReference>